<evidence type="ECO:0000313" key="2">
    <source>
        <dbReference type="EMBL" id="OEJ75486.1"/>
    </source>
</evidence>
<reference evidence="2" key="1">
    <citation type="submission" date="2016-09" db="EMBL/GenBank/DDBJ databases">
        <title>Draft genome of thermotolerant cyanobacterium Desertifilum sp. strain IPPAS B-1220.</title>
        <authorList>
            <person name="Sinetova M.A."/>
            <person name="Bolakhan K."/>
            <person name="Zayadan B.K."/>
            <person name="Mironov K.S."/>
            <person name="Ustinova V."/>
            <person name="Kupriyanova E.V."/>
            <person name="Sidorov R.A."/>
            <person name="Skrypnik A.N."/>
            <person name="Gogoleva N.E."/>
            <person name="Gogolev Y.V."/>
            <person name="Los D.A."/>
        </authorList>
    </citation>
    <scope>NUCLEOTIDE SEQUENCE [LARGE SCALE GENOMIC DNA]</scope>
    <source>
        <strain evidence="2">IPPAS B-1220</strain>
    </source>
</reference>
<dbReference type="AlphaFoldDB" id="A0A1E5QLD1"/>
<evidence type="ECO:0000259" key="1">
    <source>
        <dbReference type="Pfam" id="PF13672"/>
    </source>
</evidence>
<sequence length="270" mass="29096">MSNSELELACGEPHRNLNYWRVVPASVPGTSHEKRGLPCQDAHHWNRLSQGILVAAVADGAGSAPLGEVGAAIAVQTAVETLGTKAIAQPEFHDDRSWETLLSETLQTAQSAIAQEASTRDVAIRDLATTLILVVATPELVAVAQVGDGAAVVGDPQGNLIALTAPDCGEYANETTFLISQTALKTAQIRVWRGEALHLALFSDGLQRLALKFPEGTPHQPFFNPLFHFVTHIPDEASAKHQLLEFLRHPRITDRTDDDLTILLATLKNS</sequence>
<dbReference type="EMBL" id="MJGC01000050">
    <property type="protein sequence ID" value="OEJ75486.1"/>
    <property type="molecule type" value="Genomic_DNA"/>
</dbReference>
<gene>
    <name evidence="2" type="ORF">BH720_09555</name>
</gene>
<dbReference type="Gene3D" id="3.60.40.10">
    <property type="entry name" value="PPM-type phosphatase domain"/>
    <property type="match status" value="1"/>
</dbReference>
<dbReference type="SUPFAM" id="SSF81606">
    <property type="entry name" value="PP2C-like"/>
    <property type="match status" value="1"/>
</dbReference>
<dbReference type="InterPro" id="IPR001932">
    <property type="entry name" value="PPM-type_phosphatase-like_dom"/>
</dbReference>
<dbReference type="STRING" id="1781255.BH720_09555"/>
<dbReference type="OrthoDB" id="9805674at2"/>
<dbReference type="RefSeq" id="WP_069966966.1">
    <property type="nucleotide sequence ID" value="NZ_CM124774.1"/>
</dbReference>
<dbReference type="Pfam" id="PF13672">
    <property type="entry name" value="PP2C_2"/>
    <property type="match status" value="1"/>
</dbReference>
<accession>A0A1E5QLD1</accession>
<dbReference type="InterPro" id="IPR036457">
    <property type="entry name" value="PPM-type-like_dom_sf"/>
</dbReference>
<feature type="domain" description="PPM-type phosphatase" evidence="1">
    <location>
        <begin position="29"/>
        <end position="248"/>
    </location>
</feature>
<name>A0A1E5QLD1_9CYAN</name>
<proteinExistence type="predicted"/>
<protein>
    <submittedName>
        <fullName evidence="2">Serine/threonine protein phosphatase</fullName>
    </submittedName>
</protein>
<organism evidence="2">
    <name type="scientific">Desertifilum tharense IPPAS B-1220</name>
    <dbReference type="NCBI Taxonomy" id="1781255"/>
    <lineage>
        <taxon>Bacteria</taxon>
        <taxon>Bacillati</taxon>
        <taxon>Cyanobacteriota</taxon>
        <taxon>Cyanophyceae</taxon>
        <taxon>Desertifilales</taxon>
        <taxon>Desertifilaceae</taxon>
        <taxon>Desertifilum</taxon>
    </lineage>
</organism>
<comment type="caution">
    <text evidence="2">The sequence shown here is derived from an EMBL/GenBank/DDBJ whole genome shotgun (WGS) entry which is preliminary data.</text>
</comment>